<evidence type="ECO:0000256" key="1">
    <source>
        <dbReference type="SAM" id="Phobius"/>
    </source>
</evidence>
<name>X1ABG5_9ZZZZ</name>
<organism evidence="2">
    <name type="scientific">marine sediment metagenome</name>
    <dbReference type="NCBI Taxonomy" id="412755"/>
    <lineage>
        <taxon>unclassified sequences</taxon>
        <taxon>metagenomes</taxon>
        <taxon>ecological metagenomes</taxon>
    </lineage>
</organism>
<keyword evidence="1" id="KW-0812">Transmembrane</keyword>
<protein>
    <submittedName>
        <fullName evidence="2">Uncharacterized protein</fullName>
    </submittedName>
</protein>
<proteinExistence type="predicted"/>
<keyword evidence="1" id="KW-1133">Transmembrane helix</keyword>
<dbReference type="AlphaFoldDB" id="X1ABG5"/>
<accession>X1ABG5</accession>
<evidence type="ECO:0000313" key="2">
    <source>
        <dbReference type="EMBL" id="GAG79785.1"/>
    </source>
</evidence>
<comment type="caution">
    <text evidence="2">The sequence shown here is derived from an EMBL/GenBank/DDBJ whole genome shotgun (WGS) entry which is preliminary data.</text>
</comment>
<keyword evidence="1" id="KW-0472">Membrane</keyword>
<gene>
    <name evidence="2" type="ORF">S01H4_25810</name>
</gene>
<dbReference type="EMBL" id="BART01012342">
    <property type="protein sequence ID" value="GAG79785.1"/>
    <property type="molecule type" value="Genomic_DNA"/>
</dbReference>
<feature type="transmembrane region" description="Helical" evidence="1">
    <location>
        <begin position="12"/>
        <end position="30"/>
    </location>
</feature>
<feature type="transmembrane region" description="Helical" evidence="1">
    <location>
        <begin position="36"/>
        <end position="52"/>
    </location>
</feature>
<reference evidence="2" key="1">
    <citation type="journal article" date="2014" name="Front. Microbiol.">
        <title>High frequency of phylogenetically diverse reductive dehalogenase-homologous genes in deep subseafloor sedimentary metagenomes.</title>
        <authorList>
            <person name="Kawai M."/>
            <person name="Futagami T."/>
            <person name="Toyoda A."/>
            <person name="Takaki Y."/>
            <person name="Nishi S."/>
            <person name="Hori S."/>
            <person name="Arai W."/>
            <person name="Tsubouchi T."/>
            <person name="Morono Y."/>
            <person name="Uchiyama I."/>
            <person name="Ito T."/>
            <person name="Fujiyama A."/>
            <person name="Inagaki F."/>
            <person name="Takami H."/>
        </authorList>
    </citation>
    <scope>NUCLEOTIDE SEQUENCE</scope>
    <source>
        <strain evidence="2">Expedition CK06-06</strain>
    </source>
</reference>
<sequence length="69" mass="7477">MMAKKITIRTSVAFIIWAVLLTGGFIFTGFKPAAQFVVYASWLTIGLGAYAGKRVGKYIAGLKFSGNKE</sequence>